<keyword evidence="1" id="KW-1133">Transmembrane helix</keyword>
<keyword evidence="3" id="KW-1185">Reference proteome</keyword>
<evidence type="ECO:0000313" key="2">
    <source>
        <dbReference type="EMBL" id="MDX8420375.1"/>
    </source>
</evidence>
<dbReference type="Proteomes" id="UP001286174">
    <property type="component" value="Unassembled WGS sequence"/>
</dbReference>
<keyword evidence="2" id="KW-0482">Metalloprotease</keyword>
<organism evidence="2 3">
    <name type="scientific">Grylomicrobium aquisgranensis</name>
    <dbReference type="NCBI Taxonomy" id="2926318"/>
    <lineage>
        <taxon>Bacteria</taxon>
        <taxon>Bacillati</taxon>
        <taxon>Bacillota</taxon>
        <taxon>Erysipelotrichia</taxon>
        <taxon>Erysipelotrichales</taxon>
        <taxon>Erysipelotrichaceae</taxon>
        <taxon>Grylomicrobium</taxon>
    </lineage>
</organism>
<keyword evidence="2" id="KW-0378">Hydrolase</keyword>
<dbReference type="AlphaFoldDB" id="A0AB35U9J5"/>
<dbReference type="InterPro" id="IPR011397">
    <property type="entry name" value="YhfC"/>
</dbReference>
<gene>
    <name evidence="2" type="ORF">MOZ60_09790</name>
</gene>
<name>A0AB35U9J5_9FIRM</name>
<feature type="transmembrane region" description="Helical" evidence="1">
    <location>
        <begin position="121"/>
        <end position="147"/>
    </location>
</feature>
<dbReference type="GO" id="GO:0008237">
    <property type="term" value="F:metallopeptidase activity"/>
    <property type="evidence" value="ECO:0007669"/>
    <property type="project" value="UniProtKB-KW"/>
</dbReference>
<feature type="transmembrane region" description="Helical" evidence="1">
    <location>
        <begin position="220"/>
        <end position="238"/>
    </location>
</feature>
<keyword evidence="2" id="KW-0645">Protease</keyword>
<feature type="transmembrane region" description="Helical" evidence="1">
    <location>
        <begin position="250"/>
        <end position="267"/>
    </location>
</feature>
<comment type="caution">
    <text evidence="2">The sequence shown here is derived from an EMBL/GenBank/DDBJ whole genome shotgun (WGS) entry which is preliminary data.</text>
</comment>
<feature type="transmembrane region" description="Helical" evidence="1">
    <location>
        <begin position="81"/>
        <end position="100"/>
    </location>
</feature>
<dbReference type="RefSeq" id="WP_370596529.1">
    <property type="nucleotide sequence ID" value="NZ_JALBUR010000034.1"/>
</dbReference>
<keyword evidence="1" id="KW-0472">Membrane</keyword>
<sequence length="275" mass="30444">MSVFENIVIGKSAVPSLTITVILMIAIAVCFFICWRRKHKEQTKISWLIAGAAGFVISARILEAGVHYFCIVSDNPVSRFINGNTAAFVLYGITMAGIFEECGRHIILKYILKKDRTRENAVIYGIGHGGIEILTVFVPAMILYLAIAVMFSQGDTETALKTLNITEETAAAALPSVQAAAAFDYAMMAMNVMERLLAMLIQIGLTVIVYYGVVNAKKLCLPAAILLHMLADTFPALYQRGILPLWAVEIWIAFWTLMMMLIAAKLYKRMSEIVH</sequence>
<evidence type="ECO:0000313" key="3">
    <source>
        <dbReference type="Proteomes" id="UP001286174"/>
    </source>
</evidence>
<feature type="transmembrane region" description="Helical" evidence="1">
    <location>
        <begin position="12"/>
        <end position="35"/>
    </location>
</feature>
<accession>A0AB35U9J5</accession>
<keyword evidence="1" id="KW-0812">Transmembrane</keyword>
<evidence type="ECO:0000256" key="1">
    <source>
        <dbReference type="SAM" id="Phobius"/>
    </source>
</evidence>
<feature type="transmembrane region" description="Helical" evidence="1">
    <location>
        <begin position="196"/>
        <end position="213"/>
    </location>
</feature>
<dbReference type="EMBL" id="JALBUR010000034">
    <property type="protein sequence ID" value="MDX8420375.1"/>
    <property type="molecule type" value="Genomic_DNA"/>
</dbReference>
<protein>
    <submittedName>
        <fullName evidence="2">YhfC family intramembrane metalloprotease</fullName>
    </submittedName>
</protein>
<dbReference type="Pfam" id="PF10086">
    <property type="entry name" value="YhfC"/>
    <property type="match status" value="1"/>
</dbReference>
<feature type="transmembrane region" description="Helical" evidence="1">
    <location>
        <begin position="47"/>
        <end position="69"/>
    </location>
</feature>
<dbReference type="PIRSF" id="PIRSF033101">
    <property type="entry name" value="UCP033101"/>
    <property type="match status" value="1"/>
</dbReference>
<reference evidence="2 3" key="1">
    <citation type="submission" date="2022-03" db="EMBL/GenBank/DDBJ databases">
        <title>Novel taxa within the pig intestine.</title>
        <authorList>
            <person name="Wylensek D."/>
            <person name="Bishof K."/>
            <person name="Afrizal A."/>
            <person name="Clavel T."/>
        </authorList>
    </citation>
    <scope>NUCLEOTIDE SEQUENCE [LARGE SCALE GENOMIC DNA]</scope>
    <source>
        <strain evidence="2 3">CLA-KB-P133</strain>
    </source>
</reference>
<proteinExistence type="predicted"/>